<protein>
    <submittedName>
        <fullName evidence="1">Uncharacterized protein</fullName>
    </submittedName>
</protein>
<sequence>MKELEPIVPSVTRNPTTSCVLKSKKPYALSTSTKVPGLWKLEGLVLGLT</sequence>
<evidence type="ECO:0000313" key="1">
    <source>
        <dbReference type="EMBL" id="CAF4690700.1"/>
    </source>
</evidence>
<comment type="caution">
    <text evidence="1">The sequence shown here is derived from an EMBL/GenBank/DDBJ whole genome shotgun (WGS) entry which is preliminary data.</text>
</comment>
<organism evidence="1 2">
    <name type="scientific">Didymodactylos carnosus</name>
    <dbReference type="NCBI Taxonomy" id="1234261"/>
    <lineage>
        <taxon>Eukaryota</taxon>
        <taxon>Metazoa</taxon>
        <taxon>Spiralia</taxon>
        <taxon>Gnathifera</taxon>
        <taxon>Rotifera</taxon>
        <taxon>Eurotatoria</taxon>
        <taxon>Bdelloidea</taxon>
        <taxon>Philodinida</taxon>
        <taxon>Philodinidae</taxon>
        <taxon>Didymodactylos</taxon>
    </lineage>
</organism>
<evidence type="ECO:0000313" key="2">
    <source>
        <dbReference type="Proteomes" id="UP000681722"/>
    </source>
</evidence>
<accession>A0A8S3A153</accession>
<proteinExistence type="predicted"/>
<dbReference type="AlphaFoldDB" id="A0A8S3A153"/>
<dbReference type="EMBL" id="CAJOBC010158007">
    <property type="protein sequence ID" value="CAF4690700.1"/>
    <property type="molecule type" value="Genomic_DNA"/>
</dbReference>
<reference evidence="1" key="1">
    <citation type="submission" date="2021-02" db="EMBL/GenBank/DDBJ databases">
        <authorList>
            <person name="Nowell W R."/>
        </authorList>
    </citation>
    <scope>NUCLEOTIDE SEQUENCE</scope>
</reference>
<feature type="non-terminal residue" evidence="1">
    <location>
        <position position="49"/>
    </location>
</feature>
<name>A0A8S3A153_9BILA</name>
<dbReference type="Proteomes" id="UP000681722">
    <property type="component" value="Unassembled WGS sequence"/>
</dbReference>
<gene>
    <name evidence="1" type="ORF">SRO942_LOCUS51241</name>
</gene>